<keyword evidence="10 14" id="KW-1133">Transmembrane helix</keyword>
<dbReference type="InterPro" id="IPR001841">
    <property type="entry name" value="Znf_RING"/>
</dbReference>
<evidence type="ECO:0000256" key="4">
    <source>
        <dbReference type="ARBA" id="ARBA00022679"/>
    </source>
</evidence>
<dbReference type="OrthoDB" id="1711136at2759"/>
<keyword evidence="8" id="KW-0833">Ubl conjugation pathway</keyword>
<organism evidence="16 17">
    <name type="scientific">Dorcoceras hygrometricum</name>
    <dbReference type="NCBI Taxonomy" id="472368"/>
    <lineage>
        <taxon>Eukaryota</taxon>
        <taxon>Viridiplantae</taxon>
        <taxon>Streptophyta</taxon>
        <taxon>Embryophyta</taxon>
        <taxon>Tracheophyta</taxon>
        <taxon>Spermatophyta</taxon>
        <taxon>Magnoliopsida</taxon>
        <taxon>eudicotyledons</taxon>
        <taxon>Gunneridae</taxon>
        <taxon>Pentapetalae</taxon>
        <taxon>asterids</taxon>
        <taxon>lamiids</taxon>
        <taxon>Lamiales</taxon>
        <taxon>Gesneriaceae</taxon>
        <taxon>Didymocarpoideae</taxon>
        <taxon>Trichosporeae</taxon>
        <taxon>Loxocarpinae</taxon>
        <taxon>Dorcoceras</taxon>
    </lineage>
</organism>
<dbReference type="GO" id="GO:0016567">
    <property type="term" value="P:protein ubiquitination"/>
    <property type="evidence" value="ECO:0007669"/>
    <property type="project" value="InterPro"/>
</dbReference>
<dbReference type="CDD" id="cd23145">
    <property type="entry name" value="RING-HC_SPL2-like"/>
    <property type="match status" value="1"/>
</dbReference>
<evidence type="ECO:0000256" key="1">
    <source>
        <dbReference type="ARBA" id="ARBA00000900"/>
    </source>
</evidence>
<keyword evidence="6" id="KW-0479">Metal-binding</keyword>
<feature type="transmembrane region" description="Helical" evidence="14">
    <location>
        <begin position="281"/>
        <end position="302"/>
    </location>
</feature>
<dbReference type="GO" id="GO:0016874">
    <property type="term" value="F:ligase activity"/>
    <property type="evidence" value="ECO:0007669"/>
    <property type="project" value="UniProtKB-KW"/>
</dbReference>
<dbReference type="InterPro" id="IPR044247">
    <property type="entry name" value="SPL2-like"/>
</dbReference>
<dbReference type="Gene3D" id="3.30.40.10">
    <property type="entry name" value="Zinc/RING finger domain, C3HC4 (zinc finger)"/>
    <property type="match status" value="1"/>
</dbReference>
<keyword evidence="9" id="KW-0862">Zinc</keyword>
<keyword evidence="11 14" id="KW-0472">Membrane</keyword>
<gene>
    <name evidence="16" type="ORF">F511_24777</name>
</gene>
<accession>A0A2Z7CNN7</accession>
<proteinExistence type="predicted"/>
<dbReference type="InterPro" id="IPR022170">
    <property type="entry name" value="MUL1-like"/>
</dbReference>
<evidence type="ECO:0000259" key="15">
    <source>
        <dbReference type="PROSITE" id="PS50089"/>
    </source>
</evidence>
<name>A0A2Z7CNN7_9LAMI</name>
<dbReference type="PANTHER" id="PTHR47355:SF1">
    <property type="entry name" value="E3 UBIQUITIN-PROTEIN LIGASE SPL2"/>
    <property type="match status" value="1"/>
</dbReference>
<dbReference type="Proteomes" id="UP000250235">
    <property type="component" value="Unassembled WGS sequence"/>
</dbReference>
<evidence type="ECO:0000256" key="9">
    <source>
        <dbReference type="ARBA" id="ARBA00022833"/>
    </source>
</evidence>
<keyword evidence="7 12" id="KW-0863">Zinc-finger</keyword>
<evidence type="ECO:0000256" key="14">
    <source>
        <dbReference type="SAM" id="Phobius"/>
    </source>
</evidence>
<keyword evidence="5 14" id="KW-0812">Transmembrane</keyword>
<comment type="subcellular location">
    <subcellularLocation>
        <location evidence="2">Membrane</location>
        <topology evidence="2">Multi-pass membrane protein</topology>
    </subcellularLocation>
</comment>
<dbReference type="EMBL" id="KQ995689">
    <property type="protein sequence ID" value="KZV46224.1"/>
    <property type="molecule type" value="Genomic_DNA"/>
</dbReference>
<evidence type="ECO:0000256" key="2">
    <source>
        <dbReference type="ARBA" id="ARBA00004141"/>
    </source>
</evidence>
<dbReference type="PANTHER" id="PTHR47355">
    <property type="entry name" value="E3 UBIQUITIN-PROTEIN LIGASE SPL2"/>
    <property type="match status" value="1"/>
</dbReference>
<dbReference type="SMART" id="SM00184">
    <property type="entry name" value="RING"/>
    <property type="match status" value="1"/>
</dbReference>
<dbReference type="GO" id="GO:0061630">
    <property type="term" value="F:ubiquitin protein ligase activity"/>
    <property type="evidence" value="ECO:0007669"/>
    <property type="project" value="UniProtKB-EC"/>
</dbReference>
<evidence type="ECO:0000256" key="13">
    <source>
        <dbReference type="SAM" id="MobiDB-lite"/>
    </source>
</evidence>
<protein>
    <recommendedName>
        <fullName evidence="3">RING-type E3 ubiquitin transferase</fullName>
        <ecNumber evidence="3">2.3.2.27</ecNumber>
    </recommendedName>
</protein>
<dbReference type="GO" id="GO:0008270">
    <property type="term" value="F:zinc ion binding"/>
    <property type="evidence" value="ECO:0007669"/>
    <property type="project" value="UniProtKB-KW"/>
</dbReference>
<evidence type="ECO:0000256" key="7">
    <source>
        <dbReference type="ARBA" id="ARBA00022771"/>
    </source>
</evidence>
<dbReference type="EC" id="2.3.2.27" evidence="3"/>
<dbReference type="GO" id="GO:0016020">
    <property type="term" value="C:membrane"/>
    <property type="evidence" value="ECO:0007669"/>
    <property type="project" value="UniProtKB-SubCell"/>
</dbReference>
<evidence type="ECO:0000313" key="16">
    <source>
        <dbReference type="EMBL" id="KZV46224.1"/>
    </source>
</evidence>
<evidence type="ECO:0000256" key="10">
    <source>
        <dbReference type="ARBA" id="ARBA00022989"/>
    </source>
</evidence>
<feature type="domain" description="RING-type" evidence="15">
    <location>
        <begin position="346"/>
        <end position="386"/>
    </location>
</feature>
<evidence type="ECO:0000256" key="3">
    <source>
        <dbReference type="ARBA" id="ARBA00012483"/>
    </source>
</evidence>
<sequence>MSARDRAVATVLLQLSLTADGAFLGVGLAYVAFRCIRKFFVTSSAIRKIHQLPYSHISDLRSLCSDDKIPVNSSQNCESQSNSQDGGNIVIVRGIVEAQSAVNGQWTNLRGYGNDVIVSHESGEKGVILEQTQTYIYNEWSGILGWTTDLRSLFPTWKEKGSSSIRMVPFVLVEAGKQSAYVHVNMEGSRHPLPLITVYRHVHPINAFPSTFLQALFGNKYPVGLLDEEKILPLGKDVTVVGICSFRDGIPEIKSCKDLPYFLSEMTKEQMISDLSFESKVLMWGGLIFGTLGIAVLTYSVARNWVKWKAWRQQREARRQRDDTDNSSQVVATEEESADVPDGELCVICLTRRRRSAFIPCGHLVCCQRCALSVEREVSPKCPVCRQSIRSSVRIYDS</sequence>
<evidence type="ECO:0000256" key="11">
    <source>
        <dbReference type="ARBA" id="ARBA00023136"/>
    </source>
</evidence>
<reference evidence="16 17" key="1">
    <citation type="journal article" date="2015" name="Proc. Natl. Acad. Sci. U.S.A.">
        <title>The resurrection genome of Boea hygrometrica: A blueprint for survival of dehydration.</title>
        <authorList>
            <person name="Xiao L."/>
            <person name="Yang G."/>
            <person name="Zhang L."/>
            <person name="Yang X."/>
            <person name="Zhao S."/>
            <person name="Ji Z."/>
            <person name="Zhou Q."/>
            <person name="Hu M."/>
            <person name="Wang Y."/>
            <person name="Chen M."/>
            <person name="Xu Y."/>
            <person name="Jin H."/>
            <person name="Xiao X."/>
            <person name="Hu G."/>
            <person name="Bao F."/>
            <person name="Hu Y."/>
            <person name="Wan P."/>
            <person name="Li L."/>
            <person name="Deng X."/>
            <person name="Kuang T."/>
            <person name="Xiang C."/>
            <person name="Zhu J.K."/>
            <person name="Oliver M.J."/>
            <person name="He Y."/>
        </authorList>
    </citation>
    <scope>NUCLEOTIDE SEQUENCE [LARGE SCALE GENOMIC DNA]</scope>
    <source>
        <strain evidence="17">cv. XS01</strain>
    </source>
</reference>
<keyword evidence="17" id="KW-1185">Reference proteome</keyword>
<dbReference type="PROSITE" id="PS50089">
    <property type="entry name" value="ZF_RING_2"/>
    <property type="match status" value="1"/>
</dbReference>
<evidence type="ECO:0000256" key="5">
    <source>
        <dbReference type="ARBA" id="ARBA00022692"/>
    </source>
</evidence>
<dbReference type="Pfam" id="PF12483">
    <property type="entry name" value="GIDE"/>
    <property type="match status" value="1"/>
</dbReference>
<dbReference type="AlphaFoldDB" id="A0A2Z7CNN7"/>
<keyword evidence="16" id="KW-0436">Ligase</keyword>
<evidence type="ECO:0000313" key="17">
    <source>
        <dbReference type="Proteomes" id="UP000250235"/>
    </source>
</evidence>
<evidence type="ECO:0000256" key="12">
    <source>
        <dbReference type="PROSITE-ProRule" id="PRU00175"/>
    </source>
</evidence>
<dbReference type="InterPro" id="IPR013083">
    <property type="entry name" value="Znf_RING/FYVE/PHD"/>
</dbReference>
<dbReference type="SUPFAM" id="SSF57850">
    <property type="entry name" value="RING/U-box"/>
    <property type="match status" value="1"/>
</dbReference>
<evidence type="ECO:0000256" key="8">
    <source>
        <dbReference type="ARBA" id="ARBA00022786"/>
    </source>
</evidence>
<feature type="region of interest" description="Disordered" evidence="13">
    <location>
        <begin position="317"/>
        <end position="336"/>
    </location>
</feature>
<evidence type="ECO:0000256" key="6">
    <source>
        <dbReference type="ARBA" id="ARBA00022723"/>
    </source>
</evidence>
<dbReference type="Pfam" id="PF13920">
    <property type="entry name" value="zf-C3HC4_3"/>
    <property type="match status" value="1"/>
</dbReference>
<comment type="catalytic activity">
    <reaction evidence="1">
        <text>S-ubiquitinyl-[E2 ubiquitin-conjugating enzyme]-L-cysteine + [acceptor protein]-L-lysine = [E2 ubiquitin-conjugating enzyme]-L-cysteine + N(6)-ubiquitinyl-[acceptor protein]-L-lysine.</text>
        <dbReference type="EC" id="2.3.2.27"/>
    </reaction>
</comment>
<keyword evidence="4" id="KW-0808">Transferase</keyword>